<keyword evidence="6" id="KW-0051">Antiviral defense</keyword>
<dbReference type="InterPro" id="IPR043760">
    <property type="entry name" value="PycTM_dom"/>
</dbReference>
<comment type="subcellular location">
    <subcellularLocation>
        <location evidence="1">Cell membrane</location>
    </subcellularLocation>
</comment>
<keyword evidence="7 8" id="KW-0472">Membrane</keyword>
<evidence type="ECO:0000256" key="7">
    <source>
        <dbReference type="ARBA" id="ARBA00023136"/>
    </source>
</evidence>
<keyword evidence="4" id="KW-0547">Nucleotide-binding</keyword>
<dbReference type="GO" id="GO:0005886">
    <property type="term" value="C:plasma membrane"/>
    <property type="evidence" value="ECO:0007669"/>
    <property type="project" value="UniProtKB-SubCell"/>
</dbReference>
<feature type="transmembrane region" description="Helical" evidence="8">
    <location>
        <begin position="145"/>
        <end position="167"/>
    </location>
</feature>
<dbReference type="GO" id="GO:0051607">
    <property type="term" value="P:defense response to virus"/>
    <property type="evidence" value="ECO:0007669"/>
    <property type="project" value="UniProtKB-KW"/>
</dbReference>
<evidence type="ECO:0000256" key="3">
    <source>
        <dbReference type="ARBA" id="ARBA00022692"/>
    </source>
</evidence>
<dbReference type="GeneID" id="79931296"/>
<dbReference type="AlphaFoldDB" id="A0A927L7W1"/>
<dbReference type="GO" id="GO:0000166">
    <property type="term" value="F:nucleotide binding"/>
    <property type="evidence" value="ECO:0007669"/>
    <property type="project" value="UniProtKB-KW"/>
</dbReference>
<name>A0A927L7W1_9ACTN</name>
<accession>A0A927L7W1</accession>
<organism evidence="10 11">
    <name type="scientific">Streptomyces caniscabiei</name>
    <dbReference type="NCBI Taxonomy" id="2746961"/>
    <lineage>
        <taxon>Bacteria</taxon>
        <taxon>Bacillati</taxon>
        <taxon>Actinomycetota</taxon>
        <taxon>Actinomycetes</taxon>
        <taxon>Kitasatosporales</taxon>
        <taxon>Streptomycetaceae</taxon>
        <taxon>Streptomyces</taxon>
    </lineage>
</organism>
<evidence type="ECO:0000256" key="1">
    <source>
        <dbReference type="ARBA" id="ARBA00004236"/>
    </source>
</evidence>
<keyword evidence="3 8" id="KW-0812">Transmembrane</keyword>
<dbReference type="Proteomes" id="UP000661025">
    <property type="component" value="Unassembled WGS sequence"/>
</dbReference>
<evidence type="ECO:0000256" key="5">
    <source>
        <dbReference type="ARBA" id="ARBA00022989"/>
    </source>
</evidence>
<evidence type="ECO:0000313" key="10">
    <source>
        <dbReference type="EMBL" id="MBD9727726.1"/>
    </source>
</evidence>
<feature type="transmembrane region" description="Helical" evidence="8">
    <location>
        <begin position="64"/>
        <end position="85"/>
    </location>
</feature>
<evidence type="ECO:0000256" key="2">
    <source>
        <dbReference type="ARBA" id="ARBA00022475"/>
    </source>
</evidence>
<reference evidence="10" key="1">
    <citation type="submission" date="2020-09" db="EMBL/GenBank/DDBJ databases">
        <title>Streptomyces canutascabiei sp. nov., which causes potato common scab and is distributed across the world.</title>
        <authorList>
            <person name="Nguyen H.P."/>
            <person name="Weisberg A.J."/>
            <person name="Chang J.H."/>
            <person name="Clarke C.R."/>
        </authorList>
    </citation>
    <scope>NUCLEOTIDE SEQUENCE</scope>
    <source>
        <strain evidence="10">ID-01-6.2a</strain>
    </source>
</reference>
<evidence type="ECO:0000256" key="4">
    <source>
        <dbReference type="ARBA" id="ARBA00022741"/>
    </source>
</evidence>
<dbReference type="EMBL" id="JACYXT010000016">
    <property type="protein sequence ID" value="MBD9727726.1"/>
    <property type="molecule type" value="Genomic_DNA"/>
</dbReference>
<proteinExistence type="predicted"/>
<gene>
    <name evidence="10" type="ORF">IHE70_32025</name>
</gene>
<keyword evidence="2" id="KW-1003">Cell membrane</keyword>
<dbReference type="Pfam" id="PF18967">
    <property type="entry name" value="PycTM"/>
    <property type="match status" value="1"/>
</dbReference>
<dbReference type="RefSeq" id="WP_086802624.1">
    <property type="nucleotide sequence ID" value="NZ_CP119182.1"/>
</dbReference>
<sequence length="168" mass="17553">MSAVPPPVSAPEVQAGTRLLGDLRAEIARADTKASVLAGTLGITAGLLGGHRLSPAALSPTAAVLWWVGAASLVTAFLALLLAVLPRYRSSTWEPGRPLTYFGDVRRAARTGDLAAAMAETGRDPALGLILALTETSRIVARKHFWIRTGLISFAWAAVLLPGSSLMT</sequence>
<comment type="caution">
    <text evidence="10">The sequence shown here is derived from an EMBL/GenBank/DDBJ whole genome shotgun (WGS) entry which is preliminary data.</text>
</comment>
<evidence type="ECO:0000259" key="9">
    <source>
        <dbReference type="Pfam" id="PF18967"/>
    </source>
</evidence>
<keyword evidence="5 8" id="KW-1133">Transmembrane helix</keyword>
<evidence type="ECO:0000256" key="6">
    <source>
        <dbReference type="ARBA" id="ARBA00023118"/>
    </source>
</evidence>
<evidence type="ECO:0000313" key="11">
    <source>
        <dbReference type="Proteomes" id="UP000661025"/>
    </source>
</evidence>
<evidence type="ECO:0000256" key="8">
    <source>
        <dbReference type="SAM" id="Phobius"/>
    </source>
</evidence>
<feature type="domain" description="Pycsar effector protein" evidence="9">
    <location>
        <begin position="18"/>
        <end position="161"/>
    </location>
</feature>
<protein>
    <recommendedName>
        <fullName evidence="9">Pycsar effector protein domain-containing protein</fullName>
    </recommendedName>
</protein>